<evidence type="ECO:0000313" key="7">
    <source>
        <dbReference type="EMBL" id="NNG39009.1"/>
    </source>
</evidence>
<dbReference type="Proteomes" id="UP000557772">
    <property type="component" value="Unassembled WGS sequence"/>
</dbReference>
<keyword evidence="8" id="KW-1185">Reference proteome</keyword>
<reference evidence="7 8" key="1">
    <citation type="submission" date="2020-05" db="EMBL/GenBank/DDBJ databases">
        <title>Flexivirga sp. ID2601S isolated from air conditioner.</title>
        <authorList>
            <person name="Kim D.H."/>
        </authorList>
    </citation>
    <scope>NUCLEOTIDE SEQUENCE [LARGE SCALE GENOMIC DNA]</scope>
    <source>
        <strain evidence="7 8">ID2601S</strain>
    </source>
</reference>
<dbReference type="InterPro" id="IPR020846">
    <property type="entry name" value="MFS_dom"/>
</dbReference>
<dbReference type="CDD" id="cd17339">
    <property type="entry name" value="MFS_NIMT_CynX_like"/>
    <property type="match status" value="1"/>
</dbReference>
<feature type="transmembrane region" description="Helical" evidence="5">
    <location>
        <begin position="348"/>
        <end position="370"/>
    </location>
</feature>
<evidence type="ECO:0000259" key="6">
    <source>
        <dbReference type="PROSITE" id="PS50850"/>
    </source>
</evidence>
<dbReference type="PROSITE" id="PS50850">
    <property type="entry name" value="MFS"/>
    <property type="match status" value="1"/>
</dbReference>
<evidence type="ECO:0000256" key="3">
    <source>
        <dbReference type="ARBA" id="ARBA00022989"/>
    </source>
</evidence>
<feature type="transmembrane region" description="Helical" evidence="5">
    <location>
        <begin position="153"/>
        <end position="174"/>
    </location>
</feature>
<evidence type="ECO:0000313" key="8">
    <source>
        <dbReference type="Proteomes" id="UP000557772"/>
    </source>
</evidence>
<evidence type="ECO:0000256" key="5">
    <source>
        <dbReference type="SAM" id="Phobius"/>
    </source>
</evidence>
<dbReference type="Pfam" id="PF07690">
    <property type="entry name" value="MFS_1"/>
    <property type="match status" value="1"/>
</dbReference>
<dbReference type="Gene3D" id="1.20.1250.20">
    <property type="entry name" value="MFS general substrate transporter like domains"/>
    <property type="match status" value="1"/>
</dbReference>
<comment type="subcellular location">
    <subcellularLocation>
        <location evidence="1">Cell membrane</location>
        <topology evidence="1">Multi-pass membrane protein</topology>
    </subcellularLocation>
</comment>
<feature type="transmembrane region" description="Helical" evidence="5">
    <location>
        <begin position="314"/>
        <end position="336"/>
    </location>
</feature>
<feature type="domain" description="Major facilitator superfamily (MFS) profile" evidence="6">
    <location>
        <begin position="26"/>
        <end position="402"/>
    </location>
</feature>
<gene>
    <name evidence="7" type="ORF">HJ588_06950</name>
</gene>
<dbReference type="EMBL" id="JABENB010000001">
    <property type="protein sequence ID" value="NNG39009.1"/>
    <property type="molecule type" value="Genomic_DNA"/>
</dbReference>
<dbReference type="InterPro" id="IPR036259">
    <property type="entry name" value="MFS_trans_sf"/>
</dbReference>
<dbReference type="SUPFAM" id="SSF103473">
    <property type="entry name" value="MFS general substrate transporter"/>
    <property type="match status" value="1"/>
</dbReference>
<feature type="transmembrane region" description="Helical" evidence="5">
    <location>
        <begin position="119"/>
        <end position="141"/>
    </location>
</feature>
<feature type="transmembrane region" description="Helical" evidence="5">
    <location>
        <begin position="290"/>
        <end position="308"/>
    </location>
</feature>
<feature type="transmembrane region" description="Helical" evidence="5">
    <location>
        <begin position="61"/>
        <end position="84"/>
    </location>
</feature>
<feature type="transmembrane region" description="Helical" evidence="5">
    <location>
        <begin position="376"/>
        <end position="396"/>
    </location>
</feature>
<sequence>MTDTDLTARGAVHQRQSTSSELRGAAAVFAAVGIMLVAANLRPAVVSVGPLLDTISEDQGFSSAAAGLLTTLPVLFFGLSAPVAPRLAARFGIERTIFGALVLLLAAIALRLVPDVVALFAGSMAVGAAIGVCNVVLPALIKRDFAHRSGMMTGLYSMTLSGGAAVAAGVTVPIDDALGGNWRLTLAVWGVLALLALVQWLPQLRRVHTIRDDAGGGSLYRDRVAWAITVYMGAQSLIFYTFGAWLPTYLLDRGMTHGEAGTTLALGQVAGLLTSLTAPMIAGRMRDQRAIALAFLVFCAIGFIGLVSTDAVPLLWVCLVMMGPGSGISLALLFMVLRSNSTAQTGQVSGMAQSIGYGLAAIGPILIGAVHDASGSWNLAMSVLALAIVPQALSALRAARAGTMRAG</sequence>
<feature type="transmembrane region" description="Helical" evidence="5">
    <location>
        <begin position="265"/>
        <end position="283"/>
    </location>
</feature>
<keyword evidence="2 5" id="KW-0812">Transmembrane</keyword>
<name>A0A849AF02_9MICO</name>
<feature type="transmembrane region" description="Helical" evidence="5">
    <location>
        <begin position="224"/>
        <end position="245"/>
    </location>
</feature>
<evidence type="ECO:0000256" key="1">
    <source>
        <dbReference type="ARBA" id="ARBA00004651"/>
    </source>
</evidence>
<dbReference type="AlphaFoldDB" id="A0A849AF02"/>
<dbReference type="PANTHER" id="PTHR23523">
    <property type="match status" value="1"/>
</dbReference>
<proteinExistence type="predicted"/>
<dbReference type="InterPro" id="IPR052524">
    <property type="entry name" value="MFS_Cyanate_Porter"/>
</dbReference>
<dbReference type="InterPro" id="IPR011701">
    <property type="entry name" value="MFS"/>
</dbReference>
<keyword evidence="4 5" id="KW-0472">Membrane</keyword>
<accession>A0A849AF02</accession>
<evidence type="ECO:0000256" key="2">
    <source>
        <dbReference type="ARBA" id="ARBA00022692"/>
    </source>
</evidence>
<dbReference type="RefSeq" id="WP_171153385.1">
    <property type="nucleotide sequence ID" value="NZ_JABENB010000001.1"/>
</dbReference>
<feature type="transmembrane region" description="Helical" evidence="5">
    <location>
        <begin position="186"/>
        <end position="204"/>
    </location>
</feature>
<dbReference type="GO" id="GO:0005886">
    <property type="term" value="C:plasma membrane"/>
    <property type="evidence" value="ECO:0007669"/>
    <property type="project" value="UniProtKB-SubCell"/>
</dbReference>
<evidence type="ECO:0000256" key="4">
    <source>
        <dbReference type="ARBA" id="ARBA00023136"/>
    </source>
</evidence>
<dbReference type="PANTHER" id="PTHR23523:SF2">
    <property type="entry name" value="2-NITROIMIDAZOLE TRANSPORTER"/>
    <property type="match status" value="1"/>
</dbReference>
<protein>
    <submittedName>
        <fullName evidence="7">MFS transporter</fullName>
    </submittedName>
</protein>
<feature type="transmembrane region" description="Helical" evidence="5">
    <location>
        <begin position="22"/>
        <end position="41"/>
    </location>
</feature>
<keyword evidence="3 5" id="KW-1133">Transmembrane helix</keyword>
<feature type="transmembrane region" description="Helical" evidence="5">
    <location>
        <begin position="96"/>
        <end position="113"/>
    </location>
</feature>
<dbReference type="GO" id="GO:0022857">
    <property type="term" value="F:transmembrane transporter activity"/>
    <property type="evidence" value="ECO:0007669"/>
    <property type="project" value="InterPro"/>
</dbReference>
<comment type="caution">
    <text evidence="7">The sequence shown here is derived from an EMBL/GenBank/DDBJ whole genome shotgun (WGS) entry which is preliminary data.</text>
</comment>
<organism evidence="7 8">
    <name type="scientific">Flexivirga aerilata</name>
    <dbReference type="NCBI Taxonomy" id="1656889"/>
    <lineage>
        <taxon>Bacteria</taxon>
        <taxon>Bacillati</taxon>
        <taxon>Actinomycetota</taxon>
        <taxon>Actinomycetes</taxon>
        <taxon>Micrococcales</taxon>
        <taxon>Dermacoccaceae</taxon>
        <taxon>Flexivirga</taxon>
    </lineage>
</organism>